<feature type="compositionally biased region" description="Basic and acidic residues" evidence="1">
    <location>
        <begin position="120"/>
        <end position="132"/>
    </location>
</feature>
<proteinExistence type="predicted"/>
<reference evidence="3" key="1">
    <citation type="submission" date="2021-06" db="EMBL/GenBank/DDBJ databases">
        <authorList>
            <person name="Hodson N. C."/>
            <person name="Mongue J. A."/>
            <person name="Jaron S. K."/>
        </authorList>
    </citation>
    <scope>NUCLEOTIDE SEQUENCE</scope>
</reference>
<feature type="non-terminal residue" evidence="3">
    <location>
        <position position="1"/>
    </location>
</feature>
<dbReference type="Proteomes" id="UP000708208">
    <property type="component" value="Unassembled WGS sequence"/>
</dbReference>
<name>A0A8J2KEK1_9HEXA</name>
<dbReference type="InterPro" id="IPR001128">
    <property type="entry name" value="Cyt_P450"/>
</dbReference>
<protein>
    <recommendedName>
        <fullName evidence="5">Cytochrome P450</fullName>
    </recommendedName>
</protein>
<dbReference type="PANTHER" id="PTHR24299">
    <property type="entry name" value="CYTOCHROME P450 FAMILY 1"/>
    <property type="match status" value="1"/>
</dbReference>
<feature type="signal peptide" evidence="2">
    <location>
        <begin position="1"/>
        <end position="17"/>
    </location>
</feature>
<dbReference type="GO" id="GO:0005506">
    <property type="term" value="F:iron ion binding"/>
    <property type="evidence" value="ECO:0007669"/>
    <property type="project" value="InterPro"/>
</dbReference>
<accession>A0A8J2KEK1</accession>
<organism evidence="3 4">
    <name type="scientific">Allacma fusca</name>
    <dbReference type="NCBI Taxonomy" id="39272"/>
    <lineage>
        <taxon>Eukaryota</taxon>
        <taxon>Metazoa</taxon>
        <taxon>Ecdysozoa</taxon>
        <taxon>Arthropoda</taxon>
        <taxon>Hexapoda</taxon>
        <taxon>Collembola</taxon>
        <taxon>Symphypleona</taxon>
        <taxon>Sminthuridae</taxon>
        <taxon>Allacma</taxon>
    </lineage>
</organism>
<keyword evidence="2" id="KW-0732">Signal</keyword>
<evidence type="ECO:0000313" key="3">
    <source>
        <dbReference type="EMBL" id="CAG7734773.1"/>
    </source>
</evidence>
<evidence type="ECO:0000313" key="4">
    <source>
        <dbReference type="Proteomes" id="UP000708208"/>
    </source>
</evidence>
<sequence length="144" mass="16200">MIIEIIFLLVVFATVLSYMKKRVNNFPPGPIGLPLLGHLPLLGSSPHKTLWDWKKTYGPLIGIWFGSYRTVVINDPKLIRESMNMNAFAGRPKLNLFTDRCEDGIIRGIFPTEGVQCMEQRRVKEDDPESKAALRGLTSAVDEA</sequence>
<dbReference type="OrthoDB" id="6434353at2759"/>
<dbReference type="GO" id="GO:0004497">
    <property type="term" value="F:monooxygenase activity"/>
    <property type="evidence" value="ECO:0007669"/>
    <property type="project" value="InterPro"/>
</dbReference>
<keyword evidence="4" id="KW-1185">Reference proteome</keyword>
<dbReference type="Pfam" id="PF00067">
    <property type="entry name" value="p450"/>
    <property type="match status" value="1"/>
</dbReference>
<evidence type="ECO:0000256" key="2">
    <source>
        <dbReference type="SAM" id="SignalP"/>
    </source>
</evidence>
<dbReference type="GO" id="GO:0020037">
    <property type="term" value="F:heme binding"/>
    <property type="evidence" value="ECO:0007669"/>
    <property type="project" value="InterPro"/>
</dbReference>
<dbReference type="GO" id="GO:0016705">
    <property type="term" value="F:oxidoreductase activity, acting on paired donors, with incorporation or reduction of molecular oxygen"/>
    <property type="evidence" value="ECO:0007669"/>
    <property type="project" value="InterPro"/>
</dbReference>
<feature type="region of interest" description="Disordered" evidence="1">
    <location>
        <begin position="120"/>
        <end position="144"/>
    </location>
</feature>
<dbReference type="EMBL" id="CAJVCH010276184">
    <property type="protein sequence ID" value="CAG7734773.1"/>
    <property type="molecule type" value="Genomic_DNA"/>
</dbReference>
<dbReference type="AlphaFoldDB" id="A0A8J2KEK1"/>
<evidence type="ECO:0000256" key="1">
    <source>
        <dbReference type="SAM" id="MobiDB-lite"/>
    </source>
</evidence>
<comment type="caution">
    <text evidence="3">The sequence shown here is derived from an EMBL/GenBank/DDBJ whole genome shotgun (WGS) entry which is preliminary data.</text>
</comment>
<gene>
    <name evidence="3" type="ORF">AFUS01_LOCUS23143</name>
</gene>
<evidence type="ECO:0008006" key="5">
    <source>
        <dbReference type="Google" id="ProtNLM"/>
    </source>
</evidence>
<feature type="chain" id="PRO_5035146030" description="Cytochrome P450" evidence="2">
    <location>
        <begin position="18"/>
        <end position="144"/>
    </location>
</feature>
<dbReference type="PANTHER" id="PTHR24299:SF60">
    <property type="match status" value="1"/>
</dbReference>